<organism evidence="2 3">
    <name type="scientific">Azomonas macrocytogenes</name>
    <name type="common">Azotobacter macrocytogenes</name>
    <dbReference type="NCBI Taxonomy" id="69962"/>
    <lineage>
        <taxon>Bacteria</taxon>
        <taxon>Pseudomonadati</taxon>
        <taxon>Pseudomonadota</taxon>
        <taxon>Gammaproteobacteria</taxon>
        <taxon>Pseudomonadales</taxon>
        <taxon>Pseudomonadaceae</taxon>
        <taxon>Azomonas</taxon>
    </lineage>
</organism>
<sequence>MLNRYVFTIICMATLLQAGAASALSVTMTTDWTAEKVTNSVEGTSDFTSSSFKDDKVVQEARDDAACFVASNGEQRGVRLEAALEHIRNLAPQLAQASDLQLAQAILTI</sequence>
<evidence type="ECO:0000313" key="2">
    <source>
        <dbReference type="EMBL" id="MBB3105112.1"/>
    </source>
</evidence>
<evidence type="ECO:0000313" key="3">
    <source>
        <dbReference type="Proteomes" id="UP000549250"/>
    </source>
</evidence>
<dbReference type="Pfam" id="PF09498">
    <property type="entry name" value="DUF2388"/>
    <property type="match status" value="1"/>
</dbReference>
<proteinExistence type="predicted"/>
<keyword evidence="3" id="KW-1185">Reference proteome</keyword>
<dbReference type="InterPro" id="IPR012661">
    <property type="entry name" value="CHP02448"/>
</dbReference>
<protein>
    <submittedName>
        <fullName evidence="2">Uncharacterized protein (TIGR02448 family)</fullName>
    </submittedName>
</protein>
<dbReference type="EMBL" id="JACHXI010000025">
    <property type="protein sequence ID" value="MBB3105112.1"/>
    <property type="molecule type" value="Genomic_DNA"/>
</dbReference>
<dbReference type="NCBIfam" id="TIGR02448">
    <property type="entry name" value="conserverd hypothetical protein"/>
    <property type="match status" value="1"/>
</dbReference>
<dbReference type="RefSeq" id="WP_246336084.1">
    <property type="nucleotide sequence ID" value="NZ_JACHXI010000025.1"/>
</dbReference>
<name>A0A839T6Q1_AZOMA</name>
<dbReference type="AlphaFoldDB" id="A0A839T6Q1"/>
<feature type="signal peptide" evidence="1">
    <location>
        <begin position="1"/>
        <end position="23"/>
    </location>
</feature>
<gene>
    <name evidence="2" type="ORF">FHR87_003546</name>
</gene>
<evidence type="ECO:0000256" key="1">
    <source>
        <dbReference type="SAM" id="SignalP"/>
    </source>
</evidence>
<keyword evidence="1" id="KW-0732">Signal</keyword>
<reference evidence="2 3" key="1">
    <citation type="submission" date="2020-08" db="EMBL/GenBank/DDBJ databases">
        <title>Genomic Encyclopedia of Type Strains, Phase III (KMG-III): the genomes of soil and plant-associated and newly described type strains.</title>
        <authorList>
            <person name="Whitman W."/>
        </authorList>
    </citation>
    <scope>NUCLEOTIDE SEQUENCE [LARGE SCALE GENOMIC DNA]</scope>
    <source>
        <strain evidence="2 3">CECT 4462</strain>
    </source>
</reference>
<accession>A0A839T6Q1</accession>
<feature type="chain" id="PRO_5032683055" evidence="1">
    <location>
        <begin position="24"/>
        <end position="109"/>
    </location>
</feature>
<comment type="caution">
    <text evidence="2">The sequence shown here is derived from an EMBL/GenBank/DDBJ whole genome shotgun (WGS) entry which is preliminary data.</text>
</comment>
<dbReference type="Proteomes" id="UP000549250">
    <property type="component" value="Unassembled WGS sequence"/>
</dbReference>